<organism evidence="1 2">
    <name type="scientific">Klebsiella phage Miro</name>
    <dbReference type="NCBI Taxonomy" id="1675608"/>
    <lineage>
        <taxon>Viruses</taxon>
        <taxon>Duplodnaviria</taxon>
        <taxon>Heunggongvirae</taxon>
        <taxon>Uroviricota</taxon>
        <taxon>Caudoviricetes</taxon>
        <taxon>Pantevenvirales</taxon>
        <taxon>Straboviridae</taxon>
        <taxon>Slopekvirus</taxon>
        <taxon>Klebsiella virus Miro</taxon>
    </lineage>
</organism>
<proteinExistence type="predicted"/>
<dbReference type="Pfam" id="PF23895">
    <property type="entry name" value="Phage_zn_bind"/>
    <property type="match status" value="1"/>
</dbReference>
<reference evidence="1 2" key="1">
    <citation type="journal article" date="2015" name="Genome Announc.">
        <title>Complete Genome Sequence of Klebsiella pneumoniae Carbapenemase-Producing K. pneumoniae Myophage Miro.</title>
        <authorList>
            <person name="Mijalis E.M."/>
            <person name="Lessor L.E."/>
            <person name="Cahill J.L."/>
            <person name="Rasche E.S."/>
            <person name="Kuty Everett G.F."/>
        </authorList>
    </citation>
    <scope>NUCLEOTIDE SEQUENCE [LARGE SCALE GENOMIC DNA]</scope>
</reference>
<evidence type="ECO:0000313" key="1">
    <source>
        <dbReference type="EMBL" id="AKU44722.1"/>
    </source>
</evidence>
<sequence length="65" mass="7744">MANAHIIEKVRCRDCHFPLICVMNITKPPYDEWDWWIYCSNKTCKNHEGEGKFQNTPDFVERING</sequence>
<name>A0A0K1LQB3_9CAUD</name>
<dbReference type="Proteomes" id="UP000222117">
    <property type="component" value="Segment"/>
</dbReference>
<accession>A0A0K1LQB3</accession>
<evidence type="ECO:0000313" key="2">
    <source>
        <dbReference type="Proteomes" id="UP000222117"/>
    </source>
</evidence>
<gene>
    <name evidence="1" type="ORF">CPT_Miro138</name>
</gene>
<dbReference type="EMBL" id="KT001919">
    <property type="protein sequence ID" value="AKU44722.1"/>
    <property type="molecule type" value="Genomic_DNA"/>
</dbReference>
<protein>
    <submittedName>
        <fullName evidence="1">Uncharacterized protein</fullName>
    </submittedName>
</protein>
<dbReference type="InterPro" id="IPR056999">
    <property type="entry name" value="Phage_zn_bind"/>
</dbReference>